<dbReference type="EMBL" id="CP107941">
    <property type="protein sequence ID" value="WUI83736.1"/>
    <property type="molecule type" value="Genomic_DNA"/>
</dbReference>
<reference evidence="1 2" key="1">
    <citation type="submission" date="2022-10" db="EMBL/GenBank/DDBJ databases">
        <title>The complete genomes of actinobacterial strains from the NBC collection.</title>
        <authorList>
            <person name="Joergensen T.S."/>
            <person name="Alvarez Arevalo M."/>
            <person name="Sterndorff E.B."/>
            <person name="Faurdal D."/>
            <person name="Vuksanovic O."/>
            <person name="Mourched A.-S."/>
            <person name="Charusanti P."/>
            <person name="Shaw S."/>
            <person name="Blin K."/>
            <person name="Weber T."/>
        </authorList>
    </citation>
    <scope>NUCLEOTIDE SEQUENCE [LARGE SCALE GENOMIC DNA]</scope>
    <source>
        <strain evidence="1 2">NBC_00396</strain>
    </source>
</reference>
<protein>
    <submittedName>
        <fullName evidence="1">Uncharacterized protein</fullName>
    </submittedName>
</protein>
<evidence type="ECO:0000313" key="1">
    <source>
        <dbReference type="EMBL" id="WUI83736.1"/>
    </source>
</evidence>
<organism evidence="1 2">
    <name type="scientific">Micromonospora zamorensis</name>
    <dbReference type="NCBI Taxonomy" id="709883"/>
    <lineage>
        <taxon>Bacteria</taxon>
        <taxon>Bacillati</taxon>
        <taxon>Actinomycetota</taxon>
        <taxon>Actinomycetes</taxon>
        <taxon>Micromonosporales</taxon>
        <taxon>Micromonosporaceae</taxon>
        <taxon>Micromonospora</taxon>
    </lineage>
</organism>
<dbReference type="RefSeq" id="WP_328373138.1">
    <property type="nucleotide sequence ID" value="NZ_CP107936.1"/>
</dbReference>
<proteinExistence type="predicted"/>
<keyword evidence="2" id="KW-1185">Reference proteome</keyword>
<evidence type="ECO:0000313" key="2">
    <source>
        <dbReference type="Proteomes" id="UP001346877"/>
    </source>
</evidence>
<sequence length="139" mass="14801">MHPGSARRLVITLATIVALVAIATGAVYTWPLDDDDLTPASQRFTFAAATARAAAQARAEEADLGIPRGVPSPCDRFIDLKRATSVPAATAEANGICLRSYEIPPEANVGHEAIDLASLGPAKDAFHLRYIDRYEGLSR</sequence>
<name>A0ABZ1PI15_9ACTN</name>
<dbReference type="Proteomes" id="UP001346877">
    <property type="component" value="Chromosome"/>
</dbReference>
<gene>
    <name evidence="1" type="ORF">OG375_05180</name>
</gene>
<accession>A0ABZ1PI15</accession>